<dbReference type="Proteomes" id="UP001179952">
    <property type="component" value="Unassembled WGS sequence"/>
</dbReference>
<keyword evidence="1" id="KW-0812">Transmembrane</keyword>
<reference evidence="2" key="2">
    <citation type="submission" date="2023-06" db="EMBL/GenBank/DDBJ databases">
        <authorList>
            <person name="Ma L."/>
            <person name="Liu K.-W."/>
            <person name="Li Z."/>
            <person name="Hsiao Y.-Y."/>
            <person name="Qi Y."/>
            <person name="Fu T."/>
            <person name="Tang G."/>
            <person name="Zhang D."/>
            <person name="Sun W.-H."/>
            <person name="Liu D.-K."/>
            <person name="Li Y."/>
            <person name="Chen G.-Z."/>
            <person name="Liu X.-D."/>
            <person name="Liao X.-Y."/>
            <person name="Jiang Y.-T."/>
            <person name="Yu X."/>
            <person name="Hao Y."/>
            <person name="Huang J."/>
            <person name="Zhao X.-W."/>
            <person name="Ke S."/>
            <person name="Chen Y.-Y."/>
            <person name="Wu W.-L."/>
            <person name="Hsu J.-L."/>
            <person name="Lin Y.-F."/>
            <person name="Huang M.-D."/>
            <person name="Li C.-Y."/>
            <person name="Huang L."/>
            <person name="Wang Z.-W."/>
            <person name="Zhao X."/>
            <person name="Zhong W.-Y."/>
            <person name="Peng D.-H."/>
            <person name="Ahmad S."/>
            <person name="Lan S."/>
            <person name="Zhang J.-S."/>
            <person name="Tsai W.-C."/>
            <person name="Van De Peer Y."/>
            <person name="Liu Z.-J."/>
        </authorList>
    </citation>
    <scope>NUCLEOTIDE SEQUENCE</scope>
    <source>
        <strain evidence="2">SCP</strain>
        <tissue evidence="2">Leaves</tissue>
    </source>
</reference>
<reference evidence="2" key="1">
    <citation type="journal article" date="2023" name="Nat. Commun.">
        <title>Diploid and tetraploid genomes of Acorus and the evolution of monocots.</title>
        <authorList>
            <person name="Ma L."/>
            <person name="Liu K.W."/>
            <person name="Li Z."/>
            <person name="Hsiao Y.Y."/>
            <person name="Qi Y."/>
            <person name="Fu T."/>
            <person name="Tang G.D."/>
            <person name="Zhang D."/>
            <person name="Sun W.H."/>
            <person name="Liu D.K."/>
            <person name="Li Y."/>
            <person name="Chen G.Z."/>
            <person name="Liu X.D."/>
            <person name="Liao X.Y."/>
            <person name="Jiang Y.T."/>
            <person name="Yu X."/>
            <person name="Hao Y."/>
            <person name="Huang J."/>
            <person name="Zhao X.W."/>
            <person name="Ke S."/>
            <person name="Chen Y.Y."/>
            <person name="Wu W.L."/>
            <person name="Hsu J.L."/>
            <person name="Lin Y.F."/>
            <person name="Huang M.D."/>
            <person name="Li C.Y."/>
            <person name="Huang L."/>
            <person name="Wang Z.W."/>
            <person name="Zhao X."/>
            <person name="Zhong W.Y."/>
            <person name="Peng D.H."/>
            <person name="Ahmad S."/>
            <person name="Lan S."/>
            <person name="Zhang J.S."/>
            <person name="Tsai W.C."/>
            <person name="Van de Peer Y."/>
            <person name="Liu Z.J."/>
        </authorList>
    </citation>
    <scope>NUCLEOTIDE SEQUENCE</scope>
    <source>
        <strain evidence="2">SCP</strain>
    </source>
</reference>
<accession>A0AAV9AJC4</accession>
<dbReference type="EMBL" id="JAUJYN010000009">
    <property type="protein sequence ID" value="KAK1264236.1"/>
    <property type="molecule type" value="Genomic_DNA"/>
</dbReference>
<keyword evidence="1" id="KW-0472">Membrane</keyword>
<sequence>MSPCLGNQGHLLVFNEITCTMDSVVRVAARRSRWNIYLLLAPWLRGLGLVGYCIGVGWLGFFAGGPLGDGEEDAVPWRS</sequence>
<keyword evidence="3" id="KW-1185">Reference proteome</keyword>
<evidence type="ECO:0000313" key="3">
    <source>
        <dbReference type="Proteomes" id="UP001179952"/>
    </source>
</evidence>
<gene>
    <name evidence="2" type="ORF">QJS04_geneDACA011944</name>
</gene>
<name>A0AAV9AJC4_ACOGR</name>
<protein>
    <submittedName>
        <fullName evidence="2">Uncharacterized protein</fullName>
    </submittedName>
</protein>
<dbReference type="AlphaFoldDB" id="A0AAV9AJC4"/>
<organism evidence="2 3">
    <name type="scientific">Acorus gramineus</name>
    <name type="common">Dwarf sweet flag</name>
    <dbReference type="NCBI Taxonomy" id="55184"/>
    <lineage>
        <taxon>Eukaryota</taxon>
        <taxon>Viridiplantae</taxon>
        <taxon>Streptophyta</taxon>
        <taxon>Embryophyta</taxon>
        <taxon>Tracheophyta</taxon>
        <taxon>Spermatophyta</taxon>
        <taxon>Magnoliopsida</taxon>
        <taxon>Liliopsida</taxon>
        <taxon>Acoraceae</taxon>
        <taxon>Acorus</taxon>
    </lineage>
</organism>
<evidence type="ECO:0000256" key="1">
    <source>
        <dbReference type="SAM" id="Phobius"/>
    </source>
</evidence>
<feature type="transmembrane region" description="Helical" evidence="1">
    <location>
        <begin position="36"/>
        <end position="61"/>
    </location>
</feature>
<proteinExistence type="predicted"/>
<evidence type="ECO:0000313" key="2">
    <source>
        <dbReference type="EMBL" id="KAK1264236.1"/>
    </source>
</evidence>
<keyword evidence="1" id="KW-1133">Transmembrane helix</keyword>
<comment type="caution">
    <text evidence="2">The sequence shown here is derived from an EMBL/GenBank/DDBJ whole genome shotgun (WGS) entry which is preliminary data.</text>
</comment>